<dbReference type="PROSITE" id="PS51756">
    <property type="entry name" value="LXG"/>
    <property type="match status" value="1"/>
</dbReference>
<organism evidence="3 4">
    <name type="scientific">Peribacillus muralis</name>
    <dbReference type="NCBI Taxonomy" id="264697"/>
    <lineage>
        <taxon>Bacteria</taxon>
        <taxon>Bacillati</taxon>
        <taxon>Bacillota</taxon>
        <taxon>Bacilli</taxon>
        <taxon>Bacillales</taxon>
        <taxon>Bacillaceae</taxon>
        <taxon>Peribacillus</taxon>
    </lineage>
</organism>
<feature type="domain" description="LXG" evidence="2">
    <location>
        <begin position="12"/>
        <end position="246"/>
    </location>
</feature>
<evidence type="ECO:0000313" key="3">
    <source>
        <dbReference type="EMBL" id="AOH56410.1"/>
    </source>
</evidence>
<dbReference type="KEGG" id="bmur:ABE28_018745"/>
<protein>
    <recommendedName>
        <fullName evidence="2">LXG domain-containing protein</fullName>
    </recommendedName>
</protein>
<evidence type="ECO:0000259" key="2">
    <source>
        <dbReference type="PROSITE" id="PS51756"/>
    </source>
</evidence>
<dbReference type="InterPro" id="IPR051768">
    <property type="entry name" value="Bact_secretion_toxin"/>
</dbReference>
<dbReference type="PANTHER" id="PTHR34976:SF2">
    <property type="entry name" value="TYPE VII SECRETION SYSTEM PROTEIN ESSD"/>
    <property type="match status" value="1"/>
</dbReference>
<dbReference type="EMBL" id="CP017080">
    <property type="protein sequence ID" value="AOH56410.1"/>
    <property type="molecule type" value="Genomic_DNA"/>
</dbReference>
<dbReference type="Pfam" id="PF04740">
    <property type="entry name" value="LXG"/>
    <property type="match status" value="1"/>
</dbReference>
<accession>A0A1B3XT68</accession>
<evidence type="ECO:0000256" key="1">
    <source>
        <dbReference type="ARBA" id="ARBA00034117"/>
    </source>
</evidence>
<proteinExistence type="inferred from homology"/>
<evidence type="ECO:0000313" key="4">
    <source>
        <dbReference type="Proteomes" id="UP000077926"/>
    </source>
</evidence>
<dbReference type="AlphaFoldDB" id="A0A1B3XT68"/>
<gene>
    <name evidence="3" type="ORF">ABE28_018745</name>
</gene>
<keyword evidence="4" id="KW-1185">Reference proteome</keyword>
<dbReference type="InterPro" id="IPR006829">
    <property type="entry name" value="LXG_dom"/>
</dbReference>
<dbReference type="Proteomes" id="UP000077926">
    <property type="component" value="Chromosome"/>
</dbReference>
<dbReference type="PANTHER" id="PTHR34976">
    <property type="entry name" value="RIBONUCLEASE YQCG-RELATED"/>
    <property type="match status" value="1"/>
</dbReference>
<comment type="similarity">
    <text evidence="1">In the N-terminal section; belongs to the LXG family.</text>
</comment>
<sequence length="629" mass="69762">MAEKQLKGLSIMSLMYESQTLLSAMQTRVEQYKHLEEQLTELKKGFAGIVHLDDELQGQGAEAIKGFYTAQIDVVDAWLHLIQRHIAFFNGIQADAIEANLNETVVTLPFLEGELENANRHAKEMVTAQKNDLKKIFSEIDDIIQLHPFSDDTFFDNIEKAETTRTETIHKVNEIDHKWTAEYATSEQDQAALTALMEQLKASSTRGGQVSPLYFNATAYKNSEAYKNLEVRKKETAEYLQVKQAEAENRRIKDLKAQLQHVTDPDEFLQIAKQIGYENLAPTQQQLVMQLESAKQTADIAKGIGVGLFDVGKDFVTGIYDLVTDPGQAVEGVANSIMHPIQTYTYISKAISDSYERDMVNGDAYSRSHWVTYALGTVVTTVVGTKGAGAITKTGVATTKAAAVKGAAKVKELSIPNLLPYNPKNQLSMAGGVPYNVVDGVGLKERLVRMARVESSGRAVSDYLDDIGEAGNVNATKMNKLKNAIQNNTFSVDELSEISKKMSELGIIKEYNEALIKIDFGKYLRGLIGAPPDAMLDPHAHHILFKKGLGQKQKELVAEGQEILKKYRIESIIGEENLVWAPNRIAGQHGIERLQHIVDKLKEVDSFGGTREKMVEMLKLLGEEAASMK</sequence>
<reference evidence="3 4" key="1">
    <citation type="submission" date="2016-08" db="EMBL/GenBank/DDBJ databases">
        <title>Complete genome sequence of Bacillus muralis G25-68, a strain with toxicity to nematodes.</title>
        <authorList>
            <person name="Zheng Z."/>
        </authorList>
    </citation>
    <scope>NUCLEOTIDE SEQUENCE [LARGE SCALE GENOMIC DNA]</scope>
    <source>
        <strain evidence="3 4">G25-68</strain>
    </source>
</reference>
<dbReference type="STRING" id="264697.ABE28_018745"/>
<name>A0A1B3XT68_9BACI</name>